<sequence length="154" mass="16223">MAKRLSLLSKKRRASASAAAPLAARNVILYQGGMTTRISSWIDRSALGLSGLCLLHCLAGAVLLSVLSVGGGLLSHTVHAWGLALALPLAAFGLWRGYRLHTRWQVIALGTAGLTLMLTSLFVPHGAFLEIASSVLGVGLLGTAHLLNLRWLAH</sequence>
<dbReference type="EMBL" id="SIHO01000002">
    <property type="protein sequence ID" value="TFU03770.1"/>
    <property type="molecule type" value="Genomic_DNA"/>
</dbReference>
<accession>A0A4Y9EPX4</accession>
<evidence type="ECO:0000313" key="2">
    <source>
        <dbReference type="EMBL" id="TFU03770.1"/>
    </source>
</evidence>
<feature type="transmembrane region" description="Helical" evidence="1">
    <location>
        <begin position="131"/>
        <end position="153"/>
    </location>
</feature>
<feature type="transmembrane region" description="Helical" evidence="1">
    <location>
        <begin position="106"/>
        <end position="125"/>
    </location>
</feature>
<name>A0A4Y9EPX4_9SPHN</name>
<keyword evidence="1" id="KW-0472">Membrane</keyword>
<proteinExistence type="predicted"/>
<comment type="caution">
    <text evidence="2">The sequence shown here is derived from an EMBL/GenBank/DDBJ whole genome shotgun (WGS) entry which is preliminary data.</text>
</comment>
<evidence type="ECO:0000256" key="1">
    <source>
        <dbReference type="SAM" id="Phobius"/>
    </source>
</evidence>
<dbReference type="Proteomes" id="UP000297737">
    <property type="component" value="Unassembled WGS sequence"/>
</dbReference>
<feature type="transmembrane region" description="Helical" evidence="1">
    <location>
        <begin position="46"/>
        <end position="67"/>
    </location>
</feature>
<feature type="transmembrane region" description="Helical" evidence="1">
    <location>
        <begin position="73"/>
        <end position="94"/>
    </location>
</feature>
<dbReference type="GO" id="GO:0015097">
    <property type="term" value="F:mercury ion transmembrane transporter activity"/>
    <property type="evidence" value="ECO:0007669"/>
    <property type="project" value="InterPro"/>
</dbReference>
<organism evidence="2 3">
    <name type="scientific">Glacieibacterium arshaanense</name>
    <dbReference type="NCBI Taxonomy" id="2511025"/>
    <lineage>
        <taxon>Bacteria</taxon>
        <taxon>Pseudomonadati</taxon>
        <taxon>Pseudomonadota</taxon>
        <taxon>Alphaproteobacteria</taxon>
        <taxon>Sphingomonadales</taxon>
        <taxon>Sphingosinicellaceae</taxon>
        <taxon>Glacieibacterium</taxon>
    </lineage>
</organism>
<keyword evidence="1" id="KW-0812">Transmembrane</keyword>
<keyword evidence="3" id="KW-1185">Reference proteome</keyword>
<dbReference type="InterPro" id="IPR004891">
    <property type="entry name" value="Mercury-R_MerC"/>
</dbReference>
<dbReference type="GO" id="GO:0016020">
    <property type="term" value="C:membrane"/>
    <property type="evidence" value="ECO:0007669"/>
    <property type="project" value="InterPro"/>
</dbReference>
<gene>
    <name evidence="2" type="ORF">EUV02_11550</name>
</gene>
<protein>
    <submittedName>
        <fullName evidence="2">MerC domain-containing protein</fullName>
    </submittedName>
</protein>
<keyword evidence="1" id="KW-1133">Transmembrane helix</keyword>
<dbReference type="AlphaFoldDB" id="A0A4Y9EPX4"/>
<reference evidence="2 3" key="1">
    <citation type="submission" date="2019-02" db="EMBL/GenBank/DDBJ databases">
        <title>Polymorphobacter sp. isolated from the lake at the Tibet of China.</title>
        <authorList>
            <person name="Li A."/>
        </authorList>
    </citation>
    <scope>NUCLEOTIDE SEQUENCE [LARGE SCALE GENOMIC DNA]</scope>
    <source>
        <strain evidence="2 3">DJ1R-1</strain>
    </source>
</reference>
<dbReference type="Pfam" id="PF03203">
    <property type="entry name" value="MerC"/>
    <property type="match status" value="1"/>
</dbReference>
<evidence type="ECO:0000313" key="3">
    <source>
        <dbReference type="Proteomes" id="UP000297737"/>
    </source>
</evidence>